<dbReference type="InterPro" id="IPR037284">
    <property type="entry name" value="SUF_FeS_clus_asmbl_SufBD_sf"/>
</dbReference>
<sequence>MAVTEKQQEISQAFADAVLGAESPEGSSLVAKVNAAAREHLAEVALPAPKDEEWRFVRLRPLTNTEFVPADEIDASVNEAMVADYAVPEAEGKQLVFVNGRFSTELSDTSGFADEVFVGNLAALDDAPAEVEERLGQIAGYYADDYFLNLNAAGFTDGAVVVVPKDTKVEGVVHLLYISTESSKAYAAHPRNLVLVGQGSKMTMVEDYVGPHSSTYFNNVVNEIAVDASATLHHTKVQRDGQAAYHIGRTAIDLERGATYNSQTISLGAKFSRYDVYANGDAEEIDCTLDGLAVLSGEQVSDTHTVMDHRKAHAGSHQLHKMVLDDKSHAVFNGKIFVQPKAQIIDAYQLNRTLLLSDDAKVNAKPQLEIFADDVKCTHGATIGQLEEDQFFYLKSRGLNERDARNMLVYAFAAEVIETIPVDSVKKALEDAVSQRTSMK</sequence>
<dbReference type="NCBIfam" id="TIGR01981">
    <property type="entry name" value="sufD"/>
    <property type="match status" value="1"/>
</dbReference>
<keyword evidence="5" id="KW-1185">Reference proteome</keyword>
<dbReference type="OrthoDB" id="9768262at2"/>
<accession>A0A5B8YFD1</accession>
<dbReference type="InterPro" id="IPR045595">
    <property type="entry name" value="SufBD_N"/>
</dbReference>
<protein>
    <submittedName>
        <fullName evidence="4">Fe-S cluster assembly protein SufD</fullName>
    </submittedName>
</protein>
<dbReference type="SUPFAM" id="SSF101960">
    <property type="entry name" value="Stabilizer of iron transporter SufD"/>
    <property type="match status" value="1"/>
</dbReference>
<evidence type="ECO:0000256" key="1">
    <source>
        <dbReference type="ARBA" id="ARBA00043967"/>
    </source>
</evidence>
<evidence type="ECO:0000313" key="4">
    <source>
        <dbReference type="EMBL" id="QDG54667.1"/>
    </source>
</evidence>
<feature type="domain" description="SUF system FeS cluster assembly SufBD N-terminal" evidence="3">
    <location>
        <begin position="28"/>
        <end position="173"/>
    </location>
</feature>
<dbReference type="RefSeq" id="WP_141201111.1">
    <property type="nucleotide sequence ID" value="NZ_CP041186.1"/>
</dbReference>
<organism evidence="4 5">
    <name type="scientific">Persicimonas caeni</name>
    <dbReference type="NCBI Taxonomy" id="2292766"/>
    <lineage>
        <taxon>Bacteria</taxon>
        <taxon>Deltaproteobacteria</taxon>
        <taxon>Bradymonadales</taxon>
        <taxon>Bradymonadaceae</taxon>
        <taxon>Persicimonas</taxon>
    </lineage>
</organism>
<name>A0A4Y6Q3C5_PERCE</name>
<dbReference type="AlphaFoldDB" id="A0A4Y6Q3C5"/>
<dbReference type="PANTHER" id="PTHR43575:SF1">
    <property type="entry name" value="PROTEIN ABCI7, CHLOROPLASTIC"/>
    <property type="match status" value="1"/>
</dbReference>
<evidence type="ECO:0000259" key="2">
    <source>
        <dbReference type="Pfam" id="PF01458"/>
    </source>
</evidence>
<dbReference type="InterPro" id="IPR000825">
    <property type="entry name" value="SUF_FeS_clus_asmbl_SufBD_core"/>
</dbReference>
<dbReference type="InterPro" id="IPR055346">
    <property type="entry name" value="Fe-S_cluster_assembly_SufBD"/>
</dbReference>
<gene>
    <name evidence="4" type="primary">sufD</name>
    <name evidence="4" type="ORF">FIV42_29170</name>
</gene>
<comment type="similarity">
    <text evidence="1">Belongs to the iron-sulfur cluster assembly SufBD family.</text>
</comment>
<dbReference type="PANTHER" id="PTHR43575">
    <property type="entry name" value="PROTEIN ABCI7, CHLOROPLASTIC"/>
    <property type="match status" value="1"/>
</dbReference>
<feature type="domain" description="SUF system FeS cluster assembly SufBD core" evidence="2">
    <location>
        <begin position="184"/>
        <end position="412"/>
    </location>
</feature>
<dbReference type="EMBL" id="CP041186">
    <property type="protein sequence ID" value="QDG54667.1"/>
    <property type="molecule type" value="Genomic_DNA"/>
</dbReference>
<dbReference type="GO" id="GO:0016226">
    <property type="term" value="P:iron-sulfur cluster assembly"/>
    <property type="evidence" value="ECO:0007669"/>
    <property type="project" value="InterPro"/>
</dbReference>
<accession>A0A4Y6Q3C5</accession>
<evidence type="ECO:0000259" key="3">
    <source>
        <dbReference type="Pfam" id="PF19295"/>
    </source>
</evidence>
<dbReference type="Pfam" id="PF01458">
    <property type="entry name" value="SUFBD_core"/>
    <property type="match status" value="1"/>
</dbReference>
<reference evidence="4 5" key="1">
    <citation type="submission" date="2019-06" db="EMBL/GenBank/DDBJ databases">
        <title>Persicimonas caeni gen. nov., sp. nov., a predatory bacterium isolated from solar saltern.</title>
        <authorList>
            <person name="Wang S."/>
        </authorList>
    </citation>
    <scope>NUCLEOTIDE SEQUENCE [LARGE SCALE GENOMIC DNA]</scope>
    <source>
        <strain evidence="4 5">YN101</strain>
    </source>
</reference>
<dbReference type="InterPro" id="IPR011542">
    <property type="entry name" value="SUF_FeS_clus_asmbl_SufD"/>
</dbReference>
<proteinExistence type="inferred from homology"/>
<dbReference type="Proteomes" id="UP000315995">
    <property type="component" value="Chromosome"/>
</dbReference>
<evidence type="ECO:0000313" key="5">
    <source>
        <dbReference type="Proteomes" id="UP000315995"/>
    </source>
</evidence>
<dbReference type="Pfam" id="PF19295">
    <property type="entry name" value="SufBD_N"/>
    <property type="match status" value="1"/>
</dbReference>